<proteinExistence type="predicted"/>
<comment type="caution">
    <text evidence="1">The sequence shown here is derived from an EMBL/GenBank/DDBJ whole genome shotgun (WGS) entry which is preliminary data.</text>
</comment>
<sequence length="148" mass="16381">MTDHTPDPLDDLPPLDADMDALVQQLSAEDSAALLDQLLRYDTDLDASQQVMLKDAEQAAALDVLEGVDVDALQRDLHAELADFDSAAAERELQTLAALDPYQDLPQLSRDEQQTLMVQLLNGEINQAEFNRRVGLDPDAPGEWRKVD</sequence>
<gene>
    <name evidence="1" type="ORF">JJD71_28700</name>
</gene>
<name>A0ABS1H1G7_9PSED</name>
<evidence type="ECO:0000313" key="1">
    <source>
        <dbReference type="EMBL" id="MBK3463047.1"/>
    </source>
</evidence>
<protein>
    <submittedName>
        <fullName evidence="1">Uncharacterized protein</fullName>
    </submittedName>
</protein>
<keyword evidence="2" id="KW-1185">Reference proteome</keyword>
<dbReference type="EMBL" id="JAENSR010000015">
    <property type="protein sequence ID" value="MBK3463047.1"/>
    <property type="molecule type" value="Genomic_DNA"/>
</dbReference>
<dbReference type="RefSeq" id="WP_092230836.1">
    <property type="nucleotide sequence ID" value="NZ_JAENSR010000015.1"/>
</dbReference>
<dbReference type="Proteomes" id="UP000620382">
    <property type="component" value="Unassembled WGS sequence"/>
</dbReference>
<organism evidence="1 2">
    <name type="scientific">Pseudomonas haemolytica</name>
    <dbReference type="NCBI Taxonomy" id="2600065"/>
    <lineage>
        <taxon>Bacteria</taxon>
        <taxon>Pseudomonadati</taxon>
        <taxon>Pseudomonadota</taxon>
        <taxon>Gammaproteobacteria</taxon>
        <taxon>Pseudomonadales</taxon>
        <taxon>Pseudomonadaceae</taxon>
        <taxon>Pseudomonas</taxon>
    </lineage>
</organism>
<reference evidence="1 2" key="1">
    <citation type="submission" date="2021-01" db="EMBL/GenBank/DDBJ databases">
        <title>Antibiotic resistance and phylogeny of Pseudomonas spp. isolated over three decades from chicken meat in the Norwegian food chain.</title>
        <authorList>
            <person name="Moen B."/>
        </authorList>
    </citation>
    <scope>NUCLEOTIDE SEQUENCE [LARGE SCALE GENOMIC DNA]</scope>
    <source>
        <strain evidence="1 2">MF6766</strain>
    </source>
</reference>
<accession>A0ABS1H1G7</accession>
<evidence type="ECO:0000313" key="2">
    <source>
        <dbReference type="Proteomes" id="UP000620382"/>
    </source>
</evidence>
<dbReference type="GeneID" id="55537543"/>